<evidence type="ECO:0000313" key="1">
    <source>
        <dbReference type="EMBL" id="RDU71470.1"/>
    </source>
</evidence>
<evidence type="ECO:0000313" key="2">
    <source>
        <dbReference type="Proteomes" id="UP000257045"/>
    </source>
</evidence>
<dbReference type="Proteomes" id="UP000257045">
    <property type="component" value="Unassembled WGS sequence"/>
</dbReference>
<dbReference type="EMBL" id="NXLV01000003">
    <property type="protein sequence ID" value="RDU71470.1"/>
    <property type="molecule type" value="Genomic_DNA"/>
</dbReference>
<gene>
    <name evidence="1" type="ORF">CQA58_02695</name>
</gene>
<proteinExistence type="predicted"/>
<comment type="caution">
    <text evidence="1">The sequence shown here is derived from an EMBL/GenBank/DDBJ whole genome shotgun (WGS) entry which is preliminary data.</text>
</comment>
<keyword evidence="2" id="KW-1185">Reference proteome</keyword>
<dbReference type="PROSITE" id="PS51257">
    <property type="entry name" value="PROKAR_LIPOPROTEIN"/>
    <property type="match status" value="1"/>
</dbReference>
<organism evidence="1 2">
    <name type="scientific">Helicobacter brantae</name>
    <dbReference type="NCBI Taxonomy" id="375927"/>
    <lineage>
        <taxon>Bacteria</taxon>
        <taxon>Pseudomonadati</taxon>
        <taxon>Campylobacterota</taxon>
        <taxon>Epsilonproteobacteria</taxon>
        <taxon>Campylobacterales</taxon>
        <taxon>Helicobacteraceae</taxon>
        <taxon>Helicobacter</taxon>
    </lineage>
</organism>
<dbReference type="RefSeq" id="WP_115569182.1">
    <property type="nucleotide sequence ID" value="NZ_NXLV01000003.1"/>
</dbReference>
<sequence>MGYTLRLSFLALLFFVGCGSPKIERIQEEVPLQEKQSTQEAVEEEVQMPKLKLQDIPTTPQEQIIELQ</sequence>
<protein>
    <submittedName>
        <fullName evidence="1">Uncharacterized protein</fullName>
    </submittedName>
</protein>
<accession>A0A3D8J2I8</accession>
<reference evidence="1 2" key="1">
    <citation type="submission" date="2018-04" db="EMBL/GenBank/DDBJ databases">
        <title>Novel Campyloabacter and Helicobacter Species and Strains.</title>
        <authorList>
            <person name="Mannion A.J."/>
            <person name="Shen Z."/>
            <person name="Fox J.G."/>
        </authorList>
    </citation>
    <scope>NUCLEOTIDE SEQUENCE [LARGE SCALE GENOMIC DNA]</scope>
    <source>
        <strain evidence="1 2">MIT 04-9366</strain>
    </source>
</reference>
<name>A0A3D8J2I8_9HELI</name>
<dbReference type="AlphaFoldDB" id="A0A3D8J2I8"/>